<dbReference type="InterPro" id="IPR005532">
    <property type="entry name" value="SUMF_dom"/>
</dbReference>
<dbReference type="GO" id="GO:0005737">
    <property type="term" value="C:cytoplasm"/>
    <property type="evidence" value="ECO:0007669"/>
    <property type="project" value="TreeGrafter"/>
</dbReference>
<dbReference type="PROSITE" id="PS50011">
    <property type="entry name" value="PROTEIN_KINASE_DOM"/>
    <property type="match status" value="1"/>
</dbReference>
<dbReference type="GO" id="GO:0004674">
    <property type="term" value="F:protein serine/threonine kinase activity"/>
    <property type="evidence" value="ECO:0007669"/>
    <property type="project" value="TreeGrafter"/>
</dbReference>
<feature type="region of interest" description="Disordered" evidence="4">
    <location>
        <begin position="668"/>
        <end position="691"/>
    </location>
</feature>
<keyword evidence="2 3" id="KW-0067">ATP-binding</keyword>
<sequence length="788" mass="85232">MSDTLPNDDRNRLTARADRFQHALVNGGVTDFAEFLDGLVGGERLKLLTELVARELRHRWAGGERPRIEEYLARFPELAPGGAAPPALIIEEYRCRIQAGEPPDPLQFRDRFPDQFAAVQADFDAVTASGTVKAASAPHLPPTARGMVEVAQQYELIRELGRGMFGEVWLARKKPSGIERAIKILHQAADREAGQRELVSLELIKNLRHPYILATEDFWVTENRLHIVMELAEGTLRGRLKQCLTEGHPGVPAGELFRYIAEAAEGLDFLHEQHIVHRDVKPDNILILHGHAKVADFGLARAQAQGVESMSLAGTPAYMAPEIWGGEGGAASDLYSLAFAYVELRQGHSPLKPCPFGELMLAHYEGRYEFSEVVTEPERAVLRQALAAKPHERYRCCTDFVAALSVALGIPFAATGRHSATTPPLPPPPLNGGSVAAFASGSRPAIDTATAGGTVVIDSLPKKPRPKAVPDPVEPEPPEPELFGEPEPDAATRRFGPLVVAATLALVTLVAVGAWALFNRPGGVPTSVTEAPPPPPPHTPKDDTLAPPPRRVDPRPPEPPGPKWVFPVGTTPEAGAKEIALVGKMVPEWVTAQHNGKAVRFRLISGPPGPSVAFYISETKVTNAEYRAGGDDAPVVNVTATDAQAFARSAYNGSLPTAEEWDHAAGFHDQQGQEGPSRRSGTPWVNRAAAGPVRRPGGADISYFELLDMSGNGREWTRTILNDGSGNDVRDVASPTGTEKVVLRGRNFALDRPLTFKMLEAERNIQPLTAPANRPSPFTGFRVVLKVP</sequence>
<dbReference type="Gene3D" id="3.90.1580.10">
    <property type="entry name" value="paralog of FGE (formylglycine-generating enzyme)"/>
    <property type="match status" value="1"/>
</dbReference>
<dbReference type="InterPro" id="IPR011009">
    <property type="entry name" value="Kinase-like_dom_sf"/>
</dbReference>
<feature type="region of interest" description="Disordered" evidence="4">
    <location>
        <begin position="525"/>
        <end position="567"/>
    </location>
</feature>
<feature type="binding site" evidence="3">
    <location>
        <position position="183"/>
    </location>
    <ligand>
        <name>ATP</name>
        <dbReference type="ChEBI" id="CHEBI:30616"/>
    </ligand>
</feature>
<dbReference type="CDD" id="cd14014">
    <property type="entry name" value="STKc_PknB_like"/>
    <property type="match status" value="1"/>
</dbReference>
<keyword evidence="1 3" id="KW-0547">Nucleotide-binding</keyword>
<organism evidence="6 7">
    <name type="scientific">Gemmata obscuriglobus</name>
    <dbReference type="NCBI Taxonomy" id="114"/>
    <lineage>
        <taxon>Bacteria</taxon>
        <taxon>Pseudomonadati</taxon>
        <taxon>Planctomycetota</taxon>
        <taxon>Planctomycetia</taxon>
        <taxon>Gemmatales</taxon>
        <taxon>Gemmataceae</taxon>
        <taxon>Gemmata</taxon>
    </lineage>
</organism>
<protein>
    <recommendedName>
        <fullName evidence="5">Protein kinase domain-containing protein</fullName>
    </recommendedName>
</protein>
<dbReference type="SMART" id="SM00220">
    <property type="entry name" value="S_TKc"/>
    <property type="match status" value="1"/>
</dbReference>
<evidence type="ECO:0000256" key="2">
    <source>
        <dbReference type="ARBA" id="ARBA00022840"/>
    </source>
</evidence>
<dbReference type="PROSITE" id="PS00108">
    <property type="entry name" value="PROTEIN_KINASE_ST"/>
    <property type="match status" value="1"/>
</dbReference>
<dbReference type="Proteomes" id="UP000245802">
    <property type="component" value="Chromosome"/>
</dbReference>
<evidence type="ECO:0000256" key="1">
    <source>
        <dbReference type="ARBA" id="ARBA00022741"/>
    </source>
</evidence>
<feature type="domain" description="Protein kinase" evidence="5">
    <location>
        <begin position="154"/>
        <end position="413"/>
    </location>
</feature>
<dbReference type="Pfam" id="PF03781">
    <property type="entry name" value="FGE-sulfatase"/>
    <property type="match status" value="1"/>
</dbReference>
<evidence type="ECO:0000256" key="4">
    <source>
        <dbReference type="SAM" id="MobiDB-lite"/>
    </source>
</evidence>
<dbReference type="InterPro" id="IPR008271">
    <property type="entry name" value="Ser/Thr_kinase_AS"/>
</dbReference>
<dbReference type="SUPFAM" id="SSF56112">
    <property type="entry name" value="Protein kinase-like (PK-like)"/>
    <property type="match status" value="1"/>
</dbReference>
<dbReference type="PANTHER" id="PTHR24361">
    <property type="entry name" value="MITOGEN-ACTIVATED KINASE KINASE KINASE"/>
    <property type="match status" value="1"/>
</dbReference>
<dbReference type="InterPro" id="IPR053235">
    <property type="entry name" value="Ser_Thr_kinase"/>
</dbReference>
<keyword evidence="7" id="KW-1185">Reference proteome</keyword>
<dbReference type="SUPFAM" id="SSF56436">
    <property type="entry name" value="C-type lectin-like"/>
    <property type="match status" value="1"/>
</dbReference>
<dbReference type="AlphaFoldDB" id="A0A2Z3GYR2"/>
<proteinExistence type="predicted"/>
<evidence type="ECO:0000313" key="6">
    <source>
        <dbReference type="EMBL" id="AWM37192.1"/>
    </source>
</evidence>
<dbReference type="KEGG" id="gog:C1280_09260"/>
<dbReference type="RefSeq" id="WP_010041392.1">
    <property type="nucleotide sequence ID" value="NZ_CP025958.1"/>
</dbReference>
<accession>A0A2Z3GYR2</accession>
<dbReference type="GO" id="GO:0005524">
    <property type="term" value="F:ATP binding"/>
    <property type="evidence" value="ECO:0007669"/>
    <property type="project" value="UniProtKB-UniRule"/>
</dbReference>
<evidence type="ECO:0000259" key="5">
    <source>
        <dbReference type="PROSITE" id="PS50011"/>
    </source>
</evidence>
<dbReference type="Pfam" id="PF00069">
    <property type="entry name" value="Pkinase"/>
    <property type="match status" value="1"/>
</dbReference>
<feature type="compositionally biased region" description="Basic and acidic residues" evidence="4">
    <location>
        <begin position="539"/>
        <end position="556"/>
    </location>
</feature>
<feature type="compositionally biased region" description="Acidic residues" evidence="4">
    <location>
        <begin position="473"/>
        <end position="488"/>
    </location>
</feature>
<dbReference type="InterPro" id="IPR017441">
    <property type="entry name" value="Protein_kinase_ATP_BS"/>
</dbReference>
<dbReference type="InterPro" id="IPR042095">
    <property type="entry name" value="SUMF_sf"/>
</dbReference>
<feature type="region of interest" description="Disordered" evidence="4">
    <location>
        <begin position="451"/>
        <end position="489"/>
    </location>
</feature>
<dbReference type="EMBL" id="CP025958">
    <property type="protein sequence ID" value="AWM37192.1"/>
    <property type="molecule type" value="Genomic_DNA"/>
</dbReference>
<evidence type="ECO:0000313" key="7">
    <source>
        <dbReference type="Proteomes" id="UP000245802"/>
    </source>
</evidence>
<reference evidence="6 7" key="1">
    <citation type="submission" date="2018-01" db="EMBL/GenBank/DDBJ databases">
        <title>G. obscuriglobus.</title>
        <authorList>
            <person name="Franke J."/>
            <person name="Blomberg W."/>
            <person name="Selmecki A."/>
        </authorList>
    </citation>
    <scope>NUCLEOTIDE SEQUENCE [LARGE SCALE GENOMIC DNA]</scope>
    <source>
        <strain evidence="6 7">DSM 5831</strain>
    </source>
</reference>
<dbReference type="Gene3D" id="1.10.510.10">
    <property type="entry name" value="Transferase(Phosphotransferase) domain 1"/>
    <property type="match status" value="1"/>
</dbReference>
<gene>
    <name evidence="6" type="ORF">C1280_09260</name>
</gene>
<dbReference type="PROSITE" id="PS00107">
    <property type="entry name" value="PROTEIN_KINASE_ATP"/>
    <property type="match status" value="1"/>
</dbReference>
<evidence type="ECO:0000256" key="3">
    <source>
        <dbReference type="PROSITE-ProRule" id="PRU10141"/>
    </source>
</evidence>
<dbReference type="InterPro" id="IPR016187">
    <property type="entry name" value="CTDL_fold"/>
</dbReference>
<dbReference type="InterPro" id="IPR000719">
    <property type="entry name" value="Prot_kinase_dom"/>
</dbReference>
<name>A0A2Z3GYR2_9BACT</name>